<dbReference type="EMBL" id="BAAAZK010000005">
    <property type="protein sequence ID" value="GAA4174130.1"/>
    <property type="molecule type" value="Genomic_DNA"/>
</dbReference>
<keyword evidence="3" id="KW-1185">Reference proteome</keyword>
<organism evidence="2 3">
    <name type="scientific">Sphingobacterium ginsenosidimutans</name>
    <dbReference type="NCBI Taxonomy" id="687845"/>
    <lineage>
        <taxon>Bacteria</taxon>
        <taxon>Pseudomonadati</taxon>
        <taxon>Bacteroidota</taxon>
        <taxon>Sphingobacteriia</taxon>
        <taxon>Sphingobacteriales</taxon>
        <taxon>Sphingobacteriaceae</taxon>
        <taxon>Sphingobacterium</taxon>
    </lineage>
</organism>
<dbReference type="Proteomes" id="UP001500167">
    <property type="component" value="Unassembled WGS sequence"/>
</dbReference>
<protein>
    <submittedName>
        <fullName evidence="2">(4Fe-4S)-binding protein</fullName>
    </submittedName>
</protein>
<accession>A0ABP7ZZS3</accession>
<name>A0ABP7ZZS3_9SPHI</name>
<feature type="domain" description="Divergent 4Fe-4S mono-cluster" evidence="1">
    <location>
        <begin position="25"/>
        <end position="84"/>
    </location>
</feature>
<comment type="caution">
    <text evidence="2">The sequence shown here is derived from an EMBL/GenBank/DDBJ whole genome shotgun (WGS) entry which is preliminary data.</text>
</comment>
<proteinExistence type="predicted"/>
<evidence type="ECO:0000313" key="3">
    <source>
        <dbReference type="Proteomes" id="UP001500167"/>
    </source>
</evidence>
<dbReference type="Pfam" id="PF06902">
    <property type="entry name" value="Fer4_19"/>
    <property type="match status" value="1"/>
</dbReference>
<evidence type="ECO:0000313" key="2">
    <source>
        <dbReference type="EMBL" id="GAA4174130.1"/>
    </source>
</evidence>
<dbReference type="InterPro" id="IPR010693">
    <property type="entry name" value="Divergent_4Fe-4S_mono-cluster"/>
</dbReference>
<evidence type="ECO:0000259" key="1">
    <source>
        <dbReference type="Pfam" id="PF06902"/>
    </source>
</evidence>
<reference evidence="3" key="1">
    <citation type="journal article" date="2019" name="Int. J. Syst. Evol. Microbiol.">
        <title>The Global Catalogue of Microorganisms (GCM) 10K type strain sequencing project: providing services to taxonomists for standard genome sequencing and annotation.</title>
        <authorList>
            <consortium name="The Broad Institute Genomics Platform"/>
            <consortium name="The Broad Institute Genome Sequencing Center for Infectious Disease"/>
            <person name="Wu L."/>
            <person name="Ma J."/>
        </authorList>
    </citation>
    <scope>NUCLEOTIDE SEQUENCE [LARGE SCALE GENOMIC DNA]</scope>
    <source>
        <strain evidence="3">JCM 16722</strain>
    </source>
</reference>
<sequence length="87" mass="10004">MLIDISISGEIFIMEEKIVRYDHPNGEITVLWIPERCEHAAVCVKSLPQVYHPKDRPWITAQNANTAELIDQIKRCPSGALQYELKK</sequence>
<gene>
    <name evidence="2" type="ORF">GCM10022218_18000</name>
</gene>